<evidence type="ECO:0000313" key="2">
    <source>
        <dbReference type="Proteomes" id="UP000094243"/>
    </source>
</evidence>
<protein>
    <submittedName>
        <fullName evidence="1">Uncharacterized protein</fullName>
    </submittedName>
</protein>
<dbReference type="Proteomes" id="UP000094243">
    <property type="component" value="Unassembled WGS sequence"/>
</dbReference>
<dbReference type="EMBL" id="MIGZ01000169">
    <property type="protein sequence ID" value="ODQ85711.1"/>
    <property type="molecule type" value="Genomic_DNA"/>
</dbReference>
<proteinExistence type="predicted"/>
<name>A0A1E3R7I9_9MYCO</name>
<organism evidence="1 2">
    <name type="scientific">Mycolicibacterium holsaticum</name>
    <dbReference type="NCBI Taxonomy" id="152142"/>
    <lineage>
        <taxon>Bacteria</taxon>
        <taxon>Bacillati</taxon>
        <taxon>Actinomycetota</taxon>
        <taxon>Actinomycetes</taxon>
        <taxon>Mycobacteriales</taxon>
        <taxon>Mycobacteriaceae</taxon>
        <taxon>Mycolicibacterium</taxon>
    </lineage>
</organism>
<accession>A0A1E3R7I9</accession>
<keyword evidence="2" id="KW-1185">Reference proteome</keyword>
<sequence>MLRLAESYPENISSALTNQSADCFILIFAEIPVMAACNLKLRMNSASSRDGCRILLLVRPEEEKFQLVKGSDFSSVDEKVGCADAFGQRR</sequence>
<dbReference type="AlphaFoldDB" id="A0A1E3R7I9"/>
<gene>
    <name evidence="1" type="ORF">BHQ17_22330</name>
</gene>
<comment type="caution">
    <text evidence="1">The sequence shown here is derived from an EMBL/GenBank/DDBJ whole genome shotgun (WGS) entry which is preliminary data.</text>
</comment>
<evidence type="ECO:0000313" key="1">
    <source>
        <dbReference type="EMBL" id="ODQ85711.1"/>
    </source>
</evidence>
<reference evidence="2" key="1">
    <citation type="submission" date="2016-09" db="EMBL/GenBank/DDBJ databases">
        <authorList>
            <person name="Greninger A.L."/>
            <person name="Jerome K.R."/>
            <person name="Mcnair B."/>
            <person name="Wallis C."/>
            <person name="Fang F."/>
        </authorList>
    </citation>
    <scope>NUCLEOTIDE SEQUENCE [LARGE SCALE GENOMIC DNA]</scope>
    <source>
        <strain evidence="2">M7</strain>
    </source>
</reference>